<accession>A0AAE1CYI4</accession>
<gene>
    <name evidence="1" type="ORF">RRG08_021857</name>
</gene>
<evidence type="ECO:0000313" key="2">
    <source>
        <dbReference type="Proteomes" id="UP001283361"/>
    </source>
</evidence>
<organism evidence="1 2">
    <name type="scientific">Elysia crispata</name>
    <name type="common">lettuce slug</name>
    <dbReference type="NCBI Taxonomy" id="231223"/>
    <lineage>
        <taxon>Eukaryota</taxon>
        <taxon>Metazoa</taxon>
        <taxon>Spiralia</taxon>
        <taxon>Lophotrochozoa</taxon>
        <taxon>Mollusca</taxon>
        <taxon>Gastropoda</taxon>
        <taxon>Heterobranchia</taxon>
        <taxon>Euthyneura</taxon>
        <taxon>Panpulmonata</taxon>
        <taxon>Sacoglossa</taxon>
        <taxon>Placobranchoidea</taxon>
        <taxon>Plakobranchidae</taxon>
        <taxon>Elysia</taxon>
    </lineage>
</organism>
<name>A0AAE1CYI4_9GAST</name>
<evidence type="ECO:0000313" key="1">
    <source>
        <dbReference type="EMBL" id="KAK3744031.1"/>
    </source>
</evidence>
<dbReference type="EMBL" id="JAWDGP010006281">
    <property type="protein sequence ID" value="KAK3744031.1"/>
    <property type="molecule type" value="Genomic_DNA"/>
</dbReference>
<reference evidence="1" key="1">
    <citation type="journal article" date="2023" name="G3 (Bethesda)">
        <title>A reference genome for the long-term kleptoplast-retaining sea slug Elysia crispata morphotype clarki.</title>
        <authorList>
            <person name="Eastman K.E."/>
            <person name="Pendleton A.L."/>
            <person name="Shaikh M.A."/>
            <person name="Suttiyut T."/>
            <person name="Ogas R."/>
            <person name="Tomko P."/>
            <person name="Gavelis G."/>
            <person name="Widhalm J.R."/>
            <person name="Wisecaver J.H."/>
        </authorList>
    </citation>
    <scope>NUCLEOTIDE SEQUENCE</scope>
    <source>
        <strain evidence="1">ECLA1</strain>
    </source>
</reference>
<protein>
    <submittedName>
        <fullName evidence="1">Uncharacterized protein</fullName>
    </submittedName>
</protein>
<comment type="caution">
    <text evidence="1">The sequence shown here is derived from an EMBL/GenBank/DDBJ whole genome shotgun (WGS) entry which is preliminary data.</text>
</comment>
<proteinExistence type="predicted"/>
<sequence length="138" mass="14975">MTHLRLGCCSAGQFTILVTLLSTIVISGLAGPHLSLDAADVMDHYFFGGQLRGDTLPLATCNPAHDSHYRNCVMADPEAASHVLAALQEQLTNHQHVTASSVYLRPRDLSLLQAARTTGNRTHAHVQTRGVETSIFSW</sequence>
<keyword evidence="2" id="KW-1185">Reference proteome</keyword>
<dbReference type="Proteomes" id="UP001283361">
    <property type="component" value="Unassembled WGS sequence"/>
</dbReference>
<dbReference type="AlphaFoldDB" id="A0AAE1CYI4"/>